<name>A0A8C2ZQ03_CYCLU</name>
<protein>
    <submittedName>
        <fullName evidence="1">Uncharacterized protein</fullName>
    </submittedName>
</protein>
<dbReference type="AlphaFoldDB" id="A0A8C2ZQ03"/>
<reference evidence="1" key="1">
    <citation type="submission" date="2025-08" db="UniProtKB">
        <authorList>
            <consortium name="Ensembl"/>
        </authorList>
    </citation>
    <scope>IDENTIFICATION</scope>
</reference>
<dbReference type="Ensembl" id="ENSCLMT00005032051.1">
    <property type="protein sequence ID" value="ENSCLMP00005030700.1"/>
    <property type="gene ID" value="ENSCLMG00005014877.1"/>
</dbReference>
<proteinExistence type="predicted"/>
<organism evidence="1 2">
    <name type="scientific">Cyclopterus lumpus</name>
    <name type="common">Lumpsucker</name>
    <dbReference type="NCBI Taxonomy" id="8103"/>
    <lineage>
        <taxon>Eukaryota</taxon>
        <taxon>Metazoa</taxon>
        <taxon>Chordata</taxon>
        <taxon>Craniata</taxon>
        <taxon>Vertebrata</taxon>
        <taxon>Euteleostomi</taxon>
        <taxon>Actinopterygii</taxon>
        <taxon>Neopterygii</taxon>
        <taxon>Teleostei</taxon>
        <taxon>Neoteleostei</taxon>
        <taxon>Acanthomorphata</taxon>
        <taxon>Eupercaria</taxon>
        <taxon>Perciformes</taxon>
        <taxon>Cottioidei</taxon>
        <taxon>Cottales</taxon>
        <taxon>Cyclopteridae</taxon>
        <taxon>Cyclopterus</taxon>
    </lineage>
</organism>
<reference evidence="1" key="2">
    <citation type="submission" date="2025-09" db="UniProtKB">
        <authorList>
            <consortium name="Ensembl"/>
        </authorList>
    </citation>
    <scope>IDENTIFICATION</scope>
</reference>
<accession>A0A8C2ZQ03</accession>
<dbReference type="Proteomes" id="UP000694565">
    <property type="component" value="Unplaced"/>
</dbReference>
<keyword evidence="2" id="KW-1185">Reference proteome</keyword>
<evidence type="ECO:0000313" key="1">
    <source>
        <dbReference type="Ensembl" id="ENSCLMP00005030700.1"/>
    </source>
</evidence>
<sequence length="73" mass="8346">RFENSLSWSKKTVSSLRWQRARTQGRSRGAVRQLYRNAKLSSSARTVCAVGTQLSISGIQRVPYKKQYENSKP</sequence>
<evidence type="ECO:0000313" key="2">
    <source>
        <dbReference type="Proteomes" id="UP000694565"/>
    </source>
</evidence>